<keyword evidence="1" id="KW-0805">Transcription regulation</keyword>
<evidence type="ECO:0000313" key="5">
    <source>
        <dbReference type="EMBL" id="KHD77935.1"/>
    </source>
</evidence>
<dbReference type="eggNOG" id="COG2197">
    <property type="taxonomic scope" value="Bacteria"/>
</dbReference>
<accession>A0A0A6UP68</accession>
<keyword evidence="3" id="KW-0804">Transcription</keyword>
<protein>
    <recommendedName>
        <fullName evidence="4">HTH luxR-type domain-containing protein</fullName>
    </recommendedName>
</protein>
<evidence type="ECO:0000256" key="1">
    <source>
        <dbReference type="ARBA" id="ARBA00023015"/>
    </source>
</evidence>
<dbReference type="InterPro" id="IPR036388">
    <property type="entry name" value="WH-like_DNA-bd_sf"/>
</dbReference>
<dbReference type="InterPro" id="IPR000792">
    <property type="entry name" value="Tscrpt_reg_LuxR_C"/>
</dbReference>
<dbReference type="InterPro" id="IPR016032">
    <property type="entry name" value="Sig_transdc_resp-reg_C-effctor"/>
</dbReference>
<dbReference type="Proteomes" id="UP000054537">
    <property type="component" value="Unassembled WGS sequence"/>
</dbReference>
<gene>
    <name evidence="5" type="ORF">MB27_07305</name>
</gene>
<dbReference type="RefSeq" id="WP_043523409.1">
    <property type="nucleotide sequence ID" value="NZ_BAABKU010000013.1"/>
</dbReference>
<dbReference type="PANTHER" id="PTHR44688:SF16">
    <property type="entry name" value="DNA-BINDING TRANSCRIPTIONAL ACTIVATOR DEVR_DOSR"/>
    <property type="match status" value="1"/>
</dbReference>
<dbReference type="SMART" id="SM00421">
    <property type="entry name" value="HTH_LUXR"/>
    <property type="match status" value="1"/>
</dbReference>
<dbReference type="PROSITE" id="PS50043">
    <property type="entry name" value="HTH_LUXR_2"/>
    <property type="match status" value="1"/>
</dbReference>
<evidence type="ECO:0000259" key="4">
    <source>
        <dbReference type="PROSITE" id="PS50043"/>
    </source>
</evidence>
<name>A0A0A6UP68_ACTUT</name>
<dbReference type="SUPFAM" id="SSF46894">
    <property type="entry name" value="C-terminal effector domain of the bipartite response regulators"/>
    <property type="match status" value="1"/>
</dbReference>
<dbReference type="GO" id="GO:0006355">
    <property type="term" value="P:regulation of DNA-templated transcription"/>
    <property type="evidence" value="ECO:0007669"/>
    <property type="project" value="InterPro"/>
</dbReference>
<dbReference type="OrthoDB" id="3539648at2"/>
<dbReference type="Pfam" id="PF00196">
    <property type="entry name" value="GerE"/>
    <property type="match status" value="1"/>
</dbReference>
<dbReference type="GO" id="GO:0003677">
    <property type="term" value="F:DNA binding"/>
    <property type="evidence" value="ECO:0007669"/>
    <property type="project" value="UniProtKB-KW"/>
</dbReference>
<keyword evidence="2" id="KW-0238">DNA-binding</keyword>
<evidence type="ECO:0000256" key="3">
    <source>
        <dbReference type="ARBA" id="ARBA00023163"/>
    </source>
</evidence>
<keyword evidence="6" id="KW-1185">Reference proteome</keyword>
<comment type="caution">
    <text evidence="5">The sequence shown here is derived from an EMBL/GenBank/DDBJ whole genome shotgun (WGS) entry which is preliminary data.</text>
</comment>
<dbReference type="InterPro" id="IPR029016">
    <property type="entry name" value="GAF-like_dom_sf"/>
</dbReference>
<feature type="domain" description="HTH luxR-type" evidence="4">
    <location>
        <begin position="260"/>
        <end position="325"/>
    </location>
</feature>
<evidence type="ECO:0000313" key="6">
    <source>
        <dbReference type="Proteomes" id="UP000054537"/>
    </source>
</evidence>
<dbReference type="AlphaFoldDB" id="A0A0A6UP68"/>
<dbReference type="PRINTS" id="PR00038">
    <property type="entry name" value="HTHLUXR"/>
</dbReference>
<dbReference type="Gene3D" id="3.30.450.40">
    <property type="match status" value="1"/>
</dbReference>
<organism evidence="5 6">
    <name type="scientific">Actinoplanes utahensis</name>
    <dbReference type="NCBI Taxonomy" id="1869"/>
    <lineage>
        <taxon>Bacteria</taxon>
        <taxon>Bacillati</taxon>
        <taxon>Actinomycetota</taxon>
        <taxon>Actinomycetes</taxon>
        <taxon>Micromonosporales</taxon>
        <taxon>Micromonosporaceae</taxon>
        <taxon>Actinoplanes</taxon>
    </lineage>
</organism>
<reference evidence="5 6" key="1">
    <citation type="submission" date="2014-10" db="EMBL/GenBank/DDBJ databases">
        <title>Draft genome sequence of Actinoplanes utahensis NRRL 12052.</title>
        <authorList>
            <person name="Velasco-Bucheli B."/>
            <person name="del Cerro C."/>
            <person name="Hormigo D."/>
            <person name="Garcia J.L."/>
            <person name="Acebal C."/>
            <person name="Arroyo M."/>
            <person name="de la Mata I."/>
        </authorList>
    </citation>
    <scope>NUCLEOTIDE SEQUENCE [LARGE SCALE GENOMIC DNA]</scope>
    <source>
        <strain evidence="5 6">NRRL 12052</strain>
    </source>
</reference>
<dbReference type="STRING" id="1869.MB27_07305"/>
<proteinExistence type="predicted"/>
<dbReference type="Gene3D" id="1.10.10.10">
    <property type="entry name" value="Winged helix-like DNA-binding domain superfamily/Winged helix DNA-binding domain"/>
    <property type="match status" value="1"/>
</dbReference>
<sequence>MGFPPGSGRITADVVRIAAMQGGVRQRADALIEALWPVLRHDTAWLGLLDPERWALETVAAPGHTERTRRHLTSSAVMADVERAGMHRARRPFRVFECPVPVAELASWTDYFAPVGLAEGVSIPLVTADGRYLGLLCGHTESATPLGDEVIDLLVTLTPLLAQVVDPLRTLSSMTGMVRDAVAGVVLTRSGGFETLPGLPCIREIGVEPSSVRLVSSLLTPGRSMARFLVPGRDGLTLVTALACPPEPPGHHRALVLLSPPPETYGLTRRELQVLGLLVEGRTNAAIASALRITARTAIGHLEHIMLKLGAESRTAAAVRADRQGLYVPAEFLDGHGEGGPG</sequence>
<dbReference type="CDD" id="cd06170">
    <property type="entry name" value="LuxR_C_like"/>
    <property type="match status" value="1"/>
</dbReference>
<dbReference type="EMBL" id="JRTT01000007">
    <property type="protein sequence ID" value="KHD77935.1"/>
    <property type="molecule type" value="Genomic_DNA"/>
</dbReference>
<evidence type="ECO:0000256" key="2">
    <source>
        <dbReference type="ARBA" id="ARBA00023125"/>
    </source>
</evidence>
<dbReference type="SUPFAM" id="SSF55781">
    <property type="entry name" value="GAF domain-like"/>
    <property type="match status" value="1"/>
</dbReference>
<dbReference type="PANTHER" id="PTHR44688">
    <property type="entry name" value="DNA-BINDING TRANSCRIPTIONAL ACTIVATOR DEVR_DOSR"/>
    <property type="match status" value="1"/>
</dbReference>